<keyword evidence="2" id="KW-1185">Reference proteome</keyword>
<organism evidence="1 2">
    <name type="scientific">Saccharothrix australiensis</name>
    <dbReference type="NCBI Taxonomy" id="2072"/>
    <lineage>
        <taxon>Bacteria</taxon>
        <taxon>Bacillati</taxon>
        <taxon>Actinomycetota</taxon>
        <taxon>Actinomycetes</taxon>
        <taxon>Pseudonocardiales</taxon>
        <taxon>Pseudonocardiaceae</taxon>
        <taxon>Saccharothrix</taxon>
    </lineage>
</organism>
<name>A0A495VZG1_9PSEU</name>
<evidence type="ECO:0000313" key="1">
    <source>
        <dbReference type="EMBL" id="RKT54604.1"/>
    </source>
</evidence>
<dbReference type="EMBL" id="RBXO01000001">
    <property type="protein sequence ID" value="RKT54604.1"/>
    <property type="molecule type" value="Genomic_DNA"/>
</dbReference>
<protein>
    <recommendedName>
        <fullName evidence="3">Hydantoinase/oxoprolinase-like protein</fullName>
    </recommendedName>
</protein>
<sequence length="428" mass="42795">MRIGVRLTPDLAHGALVDGGALVAAGSGAPDELPARLAGGRRVDTVTWDVSAVLDASLGSVTGRVAAVRVLPGVTRAAALDGHPSALVRALVGWRARVTGGHDLFGAELAPLDLDAGRAAELAAAGGLDTLAITATGAVGRADHEREVAARVLARRPGLRLCLSCEVGGPGLLEREAATVLNAALLDVADELVDRCAAATAALPGEVTCGFVTGEGGRVSAERLRSLPVLGLGAGDAARLSGAAVLGGAADAAVVLVGREEIAVGHVRDGLPRVEPDLAGPHGVRLAAPRPALTGWPAGAVAAVAADLAGHEPQRAVVVVPDDAEDVAAGLLAGGGWTPVVVRPAADPGAVGAACARAGAWLDVVATAETADELDRLRERVRQRALTVVATSGAAPGEEARVVESTARPVAYLRSGVYRLHVRATGAS</sequence>
<proteinExistence type="predicted"/>
<dbReference type="RefSeq" id="WP_121006355.1">
    <property type="nucleotide sequence ID" value="NZ_RBXO01000001.1"/>
</dbReference>
<comment type="caution">
    <text evidence="1">The sequence shown here is derived from an EMBL/GenBank/DDBJ whole genome shotgun (WGS) entry which is preliminary data.</text>
</comment>
<gene>
    <name evidence="1" type="ORF">C8E97_3250</name>
</gene>
<dbReference type="Proteomes" id="UP000282084">
    <property type="component" value="Unassembled WGS sequence"/>
</dbReference>
<evidence type="ECO:0000313" key="2">
    <source>
        <dbReference type="Proteomes" id="UP000282084"/>
    </source>
</evidence>
<dbReference type="AlphaFoldDB" id="A0A495VZG1"/>
<evidence type="ECO:0008006" key="3">
    <source>
        <dbReference type="Google" id="ProtNLM"/>
    </source>
</evidence>
<dbReference type="OrthoDB" id="9768323at2"/>
<reference evidence="1 2" key="1">
    <citation type="submission" date="2018-10" db="EMBL/GenBank/DDBJ databases">
        <title>Sequencing the genomes of 1000 actinobacteria strains.</title>
        <authorList>
            <person name="Klenk H.-P."/>
        </authorList>
    </citation>
    <scope>NUCLEOTIDE SEQUENCE [LARGE SCALE GENOMIC DNA]</scope>
    <source>
        <strain evidence="1 2">DSM 43800</strain>
    </source>
</reference>
<accession>A0A495VZG1</accession>